<evidence type="ECO:0000313" key="2">
    <source>
        <dbReference type="EMBL" id="GAA3549095.1"/>
    </source>
</evidence>
<sequence length="242" mass="26299">MPDGNPDVAALAGLLANRSRAAFCLALLDGHEWTVSELAGYAGVSIQTATEHLNMLVGGGLLAEERRGRHRYLRLAGADTAELIENLAARAPQRPAPVRSLSDANRRRSLAHARICYDHLAGTLAVAITDAMTEHGLLAWEAQEHGPRLSEQGIAWLVEQGIARDPLPAGWHPHVRTCLDWTEQRLHLAGALGAAFYRHMLAAGWMTRNGVSRLITLTPTGHTALHRQLGIPEEALTPADRR</sequence>
<dbReference type="InterPro" id="IPR052543">
    <property type="entry name" value="HTH_Metal-responsive_Reg"/>
</dbReference>
<accession>A0ABP6WAD7</accession>
<name>A0ABP6WAD7_9ACTN</name>
<dbReference type="Pfam" id="PF12840">
    <property type="entry name" value="HTH_20"/>
    <property type="match status" value="1"/>
</dbReference>
<comment type="caution">
    <text evidence="2">The sequence shown here is derived from an EMBL/GenBank/DDBJ whole genome shotgun (WGS) entry which is preliminary data.</text>
</comment>
<protein>
    <submittedName>
        <fullName evidence="2">Winged helix-turn-helix domain-containing protein</fullName>
    </submittedName>
</protein>
<proteinExistence type="predicted"/>
<dbReference type="InterPro" id="IPR001845">
    <property type="entry name" value="HTH_ArsR_DNA-bd_dom"/>
</dbReference>
<dbReference type="EMBL" id="BAABDQ010000005">
    <property type="protein sequence ID" value="GAA3549095.1"/>
    <property type="molecule type" value="Genomic_DNA"/>
</dbReference>
<evidence type="ECO:0000259" key="1">
    <source>
        <dbReference type="PROSITE" id="PS50987"/>
    </source>
</evidence>
<keyword evidence="3" id="KW-1185">Reference proteome</keyword>
<dbReference type="RefSeq" id="WP_425570266.1">
    <property type="nucleotide sequence ID" value="NZ_BAABDQ010000005.1"/>
</dbReference>
<dbReference type="InterPro" id="IPR011991">
    <property type="entry name" value="ArsR-like_HTH"/>
</dbReference>
<dbReference type="SUPFAM" id="SSF46785">
    <property type="entry name" value="Winged helix' DNA-binding domain"/>
    <property type="match status" value="1"/>
</dbReference>
<gene>
    <name evidence="2" type="ORF">GCM10022419_031790</name>
</gene>
<organism evidence="2 3">
    <name type="scientific">Nonomuraea rosea</name>
    <dbReference type="NCBI Taxonomy" id="638574"/>
    <lineage>
        <taxon>Bacteria</taxon>
        <taxon>Bacillati</taxon>
        <taxon>Actinomycetota</taxon>
        <taxon>Actinomycetes</taxon>
        <taxon>Streptosporangiales</taxon>
        <taxon>Streptosporangiaceae</taxon>
        <taxon>Nonomuraea</taxon>
    </lineage>
</organism>
<feature type="domain" description="HTH arsR-type" evidence="1">
    <location>
        <begin position="1"/>
        <end position="95"/>
    </location>
</feature>
<dbReference type="PANTHER" id="PTHR39168">
    <property type="entry name" value="TRANSCRIPTIONAL REGULATOR-RELATED"/>
    <property type="match status" value="1"/>
</dbReference>
<dbReference type="Gene3D" id="1.10.10.10">
    <property type="entry name" value="Winged helix-like DNA-binding domain superfamily/Winged helix DNA-binding domain"/>
    <property type="match status" value="1"/>
</dbReference>
<dbReference type="Proteomes" id="UP001500630">
    <property type="component" value="Unassembled WGS sequence"/>
</dbReference>
<dbReference type="PROSITE" id="PS50987">
    <property type="entry name" value="HTH_ARSR_2"/>
    <property type="match status" value="1"/>
</dbReference>
<reference evidence="3" key="1">
    <citation type="journal article" date="2019" name="Int. J. Syst. Evol. Microbiol.">
        <title>The Global Catalogue of Microorganisms (GCM) 10K type strain sequencing project: providing services to taxonomists for standard genome sequencing and annotation.</title>
        <authorList>
            <consortium name="The Broad Institute Genomics Platform"/>
            <consortium name="The Broad Institute Genome Sequencing Center for Infectious Disease"/>
            <person name="Wu L."/>
            <person name="Ma J."/>
        </authorList>
    </citation>
    <scope>NUCLEOTIDE SEQUENCE [LARGE SCALE GENOMIC DNA]</scope>
    <source>
        <strain evidence="3">JCM 17326</strain>
    </source>
</reference>
<dbReference type="SMART" id="SM00418">
    <property type="entry name" value="HTH_ARSR"/>
    <property type="match status" value="1"/>
</dbReference>
<dbReference type="InterPro" id="IPR036388">
    <property type="entry name" value="WH-like_DNA-bd_sf"/>
</dbReference>
<evidence type="ECO:0000313" key="3">
    <source>
        <dbReference type="Proteomes" id="UP001500630"/>
    </source>
</evidence>
<dbReference type="CDD" id="cd00090">
    <property type="entry name" value="HTH_ARSR"/>
    <property type="match status" value="1"/>
</dbReference>
<dbReference type="InterPro" id="IPR036390">
    <property type="entry name" value="WH_DNA-bd_sf"/>
</dbReference>
<dbReference type="PANTHER" id="PTHR39168:SF1">
    <property type="entry name" value="TRANSCRIPTIONAL REGULATORY PROTEIN"/>
    <property type="match status" value="1"/>
</dbReference>